<dbReference type="PROSITE" id="PS51257">
    <property type="entry name" value="PROKAR_LIPOPROTEIN"/>
    <property type="match status" value="1"/>
</dbReference>
<protein>
    <submittedName>
        <fullName evidence="1">Uncharacterized protein</fullName>
    </submittedName>
</protein>
<keyword evidence="2" id="KW-1185">Reference proteome</keyword>
<dbReference type="EMBL" id="JBIPKE010000018">
    <property type="protein sequence ID" value="MFH6984595.1"/>
    <property type="molecule type" value="Genomic_DNA"/>
</dbReference>
<organism evidence="1 2">
    <name type="scientific">Marinoscillum luteum</name>
    <dbReference type="NCBI Taxonomy" id="861051"/>
    <lineage>
        <taxon>Bacteria</taxon>
        <taxon>Pseudomonadati</taxon>
        <taxon>Bacteroidota</taxon>
        <taxon>Cytophagia</taxon>
        <taxon>Cytophagales</taxon>
        <taxon>Reichenbachiellaceae</taxon>
        <taxon>Marinoscillum</taxon>
    </lineage>
</organism>
<dbReference type="RefSeq" id="WP_395417989.1">
    <property type="nucleotide sequence ID" value="NZ_JBIPKE010000018.1"/>
</dbReference>
<accession>A0ABW7NAD9</accession>
<comment type="caution">
    <text evidence="1">The sequence shown here is derived from an EMBL/GenBank/DDBJ whole genome shotgun (WGS) entry which is preliminary data.</text>
</comment>
<reference evidence="1 2" key="1">
    <citation type="journal article" date="2013" name="Int. J. Syst. Evol. Microbiol.">
        <title>Marinoscillum luteum sp. nov., isolated from marine sediment.</title>
        <authorList>
            <person name="Cha I.T."/>
            <person name="Park S.J."/>
            <person name="Kim S.J."/>
            <person name="Kim J.G."/>
            <person name="Jung M.Y."/>
            <person name="Shin K.S."/>
            <person name="Kwon K.K."/>
            <person name="Yang S.H."/>
            <person name="Seo Y.S."/>
            <person name="Rhee S.K."/>
        </authorList>
    </citation>
    <scope>NUCLEOTIDE SEQUENCE [LARGE SCALE GENOMIC DNA]</scope>
    <source>
        <strain evidence="1 2">KCTC 23939</strain>
    </source>
</reference>
<name>A0ABW7NAD9_9BACT</name>
<proteinExistence type="predicted"/>
<sequence>MRPTVWIILLFFLGSCDLRKCASRPPDVLVQLDFSQEDSSYLEFLSWELTASDGADFPYEIRNFSDSMVSLFQVTLILVTESNEYYLDYGNEDVDTLRVLVHEETAGCDHTVIDLVEMNGEQLTMNTDSSYFYQKKP</sequence>
<gene>
    <name evidence="1" type="ORF">ACHKAR_14165</name>
</gene>
<evidence type="ECO:0000313" key="1">
    <source>
        <dbReference type="EMBL" id="MFH6984595.1"/>
    </source>
</evidence>
<evidence type="ECO:0000313" key="2">
    <source>
        <dbReference type="Proteomes" id="UP001610063"/>
    </source>
</evidence>
<dbReference type="Proteomes" id="UP001610063">
    <property type="component" value="Unassembled WGS sequence"/>
</dbReference>